<evidence type="ECO:0000256" key="1">
    <source>
        <dbReference type="ARBA" id="ARBA00022485"/>
    </source>
</evidence>
<dbReference type="GO" id="GO:0051539">
    <property type="term" value="F:4 iron, 4 sulfur cluster binding"/>
    <property type="evidence" value="ECO:0007669"/>
    <property type="project" value="UniProtKB-KW"/>
</dbReference>
<sequence>MQDNWKIRSVYSLLLNRYGFLNWWPAETKDEVVIGTILTQNTSWSNVEKCIKNLKKKNICSLSAISSLDPKELAPIIRSSGFYNQKSKRLVDISHIITERYSTMEKMSEQPVDELELFLKNIKGVGRETMDSILSYALQKPVFVVDKYTMRIFSRTGITGDSTPIDAIKGLVYENLGNDGDMLRNLHAMLVYLGKDHCKTKPLCAECPVKSVCNYFITAGP</sequence>
<evidence type="ECO:0000259" key="5">
    <source>
        <dbReference type="SMART" id="SM00478"/>
    </source>
</evidence>
<dbReference type="GeneID" id="95968032"/>
<keyword evidence="7" id="KW-1185">Reference proteome</keyword>
<dbReference type="InterPro" id="IPR023170">
    <property type="entry name" value="HhH_base_excis_C"/>
</dbReference>
<dbReference type="GO" id="GO:0004519">
    <property type="term" value="F:endonuclease activity"/>
    <property type="evidence" value="ECO:0007669"/>
    <property type="project" value="UniProtKB-KW"/>
</dbReference>
<gene>
    <name evidence="6" type="ORF">OXIME_001295</name>
</gene>
<feature type="domain" description="HhH-GPD" evidence="5">
    <location>
        <begin position="38"/>
        <end position="196"/>
    </location>
</feature>
<keyword evidence="3" id="KW-0408">Iron</keyword>
<accession>A0AAX4NIT1</accession>
<reference evidence="6 7" key="1">
    <citation type="submission" date="2023-09" db="EMBL/GenBank/DDBJ databases">
        <authorList>
            <person name="Golyshina O.V."/>
            <person name="Lunev E.A."/>
            <person name="Bargiela R."/>
            <person name="Gaines M.C."/>
            <person name="Daum B."/>
            <person name="Bale N.J."/>
            <person name="Koenen M."/>
            <person name="Sinninghe Damst J.S."/>
            <person name="Yakimov M."/>
            <person name="Golyshin P.N."/>
        </authorList>
    </citation>
    <scope>NUCLEOTIDE SEQUENCE [LARGE SCALE GENOMIC DNA]</scope>
    <source>
        <strain evidence="6 7">M1</strain>
    </source>
</reference>
<dbReference type="InterPro" id="IPR011257">
    <property type="entry name" value="DNA_glycosylase"/>
</dbReference>
<dbReference type="Proteomes" id="UP001451606">
    <property type="component" value="Chromosome"/>
</dbReference>
<dbReference type="SUPFAM" id="SSF48150">
    <property type="entry name" value="DNA-glycosylase"/>
    <property type="match status" value="1"/>
</dbReference>
<dbReference type="KEGG" id="omr:OXIME_001295"/>
<dbReference type="Gene3D" id="1.10.1670.10">
    <property type="entry name" value="Helix-hairpin-Helix base-excision DNA repair enzymes (C-terminal)"/>
    <property type="match status" value="1"/>
</dbReference>
<evidence type="ECO:0000313" key="6">
    <source>
        <dbReference type="EMBL" id="WYY00712.1"/>
    </source>
</evidence>
<dbReference type="Pfam" id="PF00730">
    <property type="entry name" value="HhH-GPD"/>
    <property type="match status" value="1"/>
</dbReference>
<name>A0AAX4NIT1_9ARCH</name>
<dbReference type="SMART" id="SM00478">
    <property type="entry name" value="ENDO3c"/>
    <property type="match status" value="1"/>
</dbReference>
<dbReference type="CDD" id="cd00056">
    <property type="entry name" value="ENDO3c"/>
    <property type="match status" value="1"/>
</dbReference>
<evidence type="ECO:0000256" key="4">
    <source>
        <dbReference type="ARBA" id="ARBA00023014"/>
    </source>
</evidence>
<organism evidence="6 7">
    <name type="scientific">Oxyplasma meridianum</name>
    <dbReference type="NCBI Taxonomy" id="3073602"/>
    <lineage>
        <taxon>Archaea</taxon>
        <taxon>Methanobacteriati</taxon>
        <taxon>Thermoplasmatota</taxon>
        <taxon>Thermoplasmata</taxon>
        <taxon>Thermoplasmatales</taxon>
        <taxon>Thermoplasmataceae</taxon>
        <taxon>Oxyplasma</taxon>
    </lineage>
</organism>
<protein>
    <submittedName>
        <fullName evidence="6">Endonuclease III domain-containing protein</fullName>
    </submittedName>
</protein>
<dbReference type="PANTHER" id="PTHR10359">
    <property type="entry name" value="A/G-SPECIFIC ADENINE GLYCOSYLASE/ENDONUCLEASE III"/>
    <property type="match status" value="1"/>
</dbReference>
<keyword evidence="2" id="KW-0479">Metal-binding</keyword>
<dbReference type="PIRSF" id="PIRSF001435">
    <property type="entry name" value="Nth"/>
    <property type="match status" value="1"/>
</dbReference>
<keyword evidence="6" id="KW-0540">Nuclease</keyword>
<dbReference type="Gene3D" id="1.10.340.30">
    <property type="entry name" value="Hypothetical protein, domain 2"/>
    <property type="match status" value="1"/>
</dbReference>
<dbReference type="EMBL" id="CP133772">
    <property type="protein sequence ID" value="WYY00712.1"/>
    <property type="molecule type" value="Genomic_DNA"/>
</dbReference>
<evidence type="ECO:0000256" key="2">
    <source>
        <dbReference type="ARBA" id="ARBA00022723"/>
    </source>
</evidence>
<dbReference type="GO" id="GO:0006284">
    <property type="term" value="P:base-excision repair"/>
    <property type="evidence" value="ECO:0007669"/>
    <property type="project" value="InterPro"/>
</dbReference>
<proteinExistence type="predicted"/>
<keyword evidence="6" id="KW-0255">Endonuclease</keyword>
<dbReference type="PANTHER" id="PTHR10359:SF19">
    <property type="entry name" value="DNA REPAIR GLYCOSYLASE MJ1434-RELATED"/>
    <property type="match status" value="1"/>
</dbReference>
<keyword evidence="4" id="KW-0411">Iron-sulfur</keyword>
<keyword evidence="1" id="KW-0004">4Fe-4S</keyword>
<dbReference type="InterPro" id="IPR003265">
    <property type="entry name" value="HhH-GPD_domain"/>
</dbReference>
<dbReference type="AlphaFoldDB" id="A0AAX4NIT1"/>
<dbReference type="RefSeq" id="WP_393971045.1">
    <property type="nucleotide sequence ID" value="NZ_CP133772.1"/>
</dbReference>
<evidence type="ECO:0000313" key="7">
    <source>
        <dbReference type="Proteomes" id="UP001451606"/>
    </source>
</evidence>
<dbReference type="GO" id="GO:0046872">
    <property type="term" value="F:metal ion binding"/>
    <property type="evidence" value="ECO:0007669"/>
    <property type="project" value="UniProtKB-KW"/>
</dbReference>
<evidence type="ECO:0000256" key="3">
    <source>
        <dbReference type="ARBA" id="ARBA00023004"/>
    </source>
</evidence>
<keyword evidence="6" id="KW-0378">Hydrolase</keyword>